<organism evidence="1 2">
    <name type="scientific">Bacillus phage SalinJah</name>
    <dbReference type="NCBI Taxonomy" id="1837830"/>
    <lineage>
        <taxon>Viruses</taxon>
        <taxon>Duplodnaviria</taxon>
        <taxon>Heunggongvirae</taxon>
        <taxon>Uroviricota</taxon>
        <taxon>Caudoviricetes</taxon>
        <taxon>Herelleviridae</taxon>
        <taxon>Bastillevirinae</taxon>
        <taxon>Wphvirus</taxon>
        <taxon>Wphvirus BPS13</taxon>
    </lineage>
</organism>
<evidence type="ECO:0000313" key="2">
    <source>
        <dbReference type="Proteomes" id="UP000203219"/>
    </source>
</evidence>
<dbReference type="RefSeq" id="YP_009282006.1">
    <property type="nucleotide sequence ID" value="NC_031034.1"/>
</dbReference>
<proteinExistence type="predicted"/>
<dbReference type="Proteomes" id="UP000203219">
    <property type="component" value="Segment"/>
</dbReference>
<reference evidence="2" key="1">
    <citation type="submission" date="2016-04" db="EMBL/GenBank/DDBJ databases">
        <authorList>
            <person name="Adebesin M.O."/>
            <person name="Ahama K."/>
            <person name="Alekasir E.M."/>
            <person name="Ali S."/>
            <person name="Aligholizadeh E."/>
            <person name="Allison J.M."/>
            <person name="Alzaher A."/>
            <person name="Andaya C.D."/>
            <person name="Asfaw S."/>
            <person name="Bansal N."/>
            <person name="Beauchard M.A."/>
            <person name="Betancourt K.A."/>
            <person name="Bhatia B."/>
            <person name="Boretti N.A."/>
            <person name="Brondi J.N."/>
            <person name="Byrd C.E."/>
            <person name="Cao A."/>
            <person name="Cardosa E.A."/>
            <person name="Carter A."/>
            <person name="Chen S."/>
            <person name="Chen Y."/>
            <person name="Clara V.K."/>
            <person name="Cobuzzi M."/>
            <person name="Conn O.L."/>
            <person name="Crosby I.A."/>
            <person name="Daly S.B."/>
            <person name="Depaz I.X."/>
            <person name="Dhaurali S."/>
            <person name="Dowdy K.M."/>
            <person name="Edokobi N.B."/>
            <person name="Ekanayake A.B."/>
            <person name="Ekekwe S.O."/>
            <person name="Emond M.A."/>
            <person name="Endres L."/>
            <person name="Eng S."/>
            <person name="Felkoski S.A."/>
            <person name="Gant C.D."/>
            <person name="Gaskin B."/>
            <person name="Gondal S."/>
            <person name="Gutmann J."/>
            <person name="Ha T.-A."/>
            <person name="Habteyes H."/>
            <person name="Hariri O."/>
            <person name="Healey R.M."/>
            <person name="Heins J.L."/>
            <person name="Henderson A.L."/>
            <person name="Hernandez F.M."/>
            <person name="Hoang P.T."/>
            <person name="Hope K.T."/>
            <person name="Husna A."/>
            <person name="Hussain A."/>
            <person name="Imani O."/>
            <person name="Jackson N.L."/>
            <person name="Jacob V.M."/>
            <person name="Kang C."/>
            <person name="Kantov R.M."/>
            <person name="Kavuru S."/>
            <person name="Kerr M.S."/>
            <person name="Khan O.A."/>
            <person name="Khan T.M."/>
            <person name="King T."/>
            <person name="Kulkarni R."/>
            <person name="Li A."/>
            <person name="Maczka C."/>
            <person name="Maisonet E."/>
            <person name="Majethia P.M."/>
            <person name="Malik D.A."/>
            <person name="Mariam A."/>
            <person name="Marquess E.B."/>
            <person name="Mattison J."/>
            <person name="Mcdonald N."/>
            <person name="Mehr S."/>
            <person name="Mengers S.R."/>
            <person name="Michaels D.P."/>
            <person name="Mondal S."/>
            <person name="Monney D.B."/>
            <person name="Nakhleh S.I."/>
            <person name="Ndubuizu N.C."/>
            <person name="Nguyen A.H."/>
            <person name="Nguyen K.M."/>
            <person name="Nguyen M.T."/>
            <person name="Nicholas M.L."/>
            <person name="Nimalan J.P."/>
            <person name="O'Connell R.A."/>
            <person name="Odoi E."/>
            <person name="Ojo L."/>
            <person name="Okoye A.E."/>
            <person name="Olateru-Olagbegi O."/>
            <person name="Osei K.V."/>
            <person name="Osei-Tutu A."/>
            <person name="Palilla A.M."/>
            <person name="Pancholi S."/>
            <person name="Park J.H."/>
            <person name="Patel K."/>
            <person name="Patel P."/>
            <person name="Pennington E."/>
            <person name="Peterson R.E."/>
            <person name="Pon J."/>
            <person name="Pourkarim H."/>
            <person name="Reed M.L."/>
            <person name="Rottman V."/>
            <person name="Salazar J."/>
            <person name="Samet S."/>
            <person name="Sendze O."/>
            <person name="Stelmack M.A."/>
            <person name="Stinnett R."/>
            <person name="Tchouaga A.L."/>
            <person name="Thompson E.M."/>
            <person name="Tran N.G."/>
            <person name="Truong T."/>
            <person name="Udo J.A."/>
            <person name="Verona L.T."/>
            <person name="Vu T.-Q."/>
            <person name="Wade J."/>
            <person name="Wang N.Q."/>
            <person name="Waters Z.M."/>
            <person name="Wellman R.J."/>
            <person name="Woldegabreal S."/>
            <person name="Yee A.C."/>
            <person name="Yirefu M."/>
            <person name="Zahangir S."/>
            <person name="Zhai Y."/>
            <person name="Devine C.L."/>
            <person name="Liao K."/>
            <person name="Prasad P.K."/>
            <person name="Ruthenberg K.J."/>
            <person name="Shonk J.A."/>
            <person name="Way M."/>
            <person name="Yousufi H.K."/>
            <person name="Cao L."/>
            <person name="Fox J."/>
            <person name="Hobbs E."/>
            <person name="Kilic S."/>
            <person name="Nunn R."/>
            <person name="Patel R."/>
            <person name="Rubenstein M."/>
            <person name="Cresawn S.G."/>
            <person name="Russell D.A."/>
            <person name="Pope W.H."/>
            <person name="Jacobs-Sera D."/>
            <person name="Hendrix R.W."/>
            <person name="Hatfull G.F."/>
            <person name="Erill I."/>
            <person name="Caruso S.M."/>
        </authorList>
    </citation>
    <scope>NUCLEOTIDE SEQUENCE [LARGE SCALE GENOMIC DNA]</scope>
</reference>
<dbReference type="EMBL" id="KX011169">
    <property type="protein sequence ID" value="ANH50695.1"/>
    <property type="molecule type" value="Genomic_DNA"/>
</dbReference>
<dbReference type="GeneID" id="29059946"/>
<accession>A0A173GBV9</accession>
<dbReference type="KEGG" id="vg:29059946"/>
<evidence type="ECO:0000313" key="1">
    <source>
        <dbReference type="EMBL" id="ANH50695.1"/>
    </source>
</evidence>
<gene>
    <name evidence="1" type="ORF">SALINJAH_52</name>
</gene>
<sequence>MHISVNYGHVEGRDFDTVIRELEYEFGYEGPAWEMIVASGDMEILAEFLEEDGLAVELDGEELY</sequence>
<name>A0A173GBV9_9CAUD</name>
<protein>
    <submittedName>
        <fullName evidence="1">Uncharacterized protein</fullName>
    </submittedName>
</protein>